<dbReference type="GO" id="GO:0015658">
    <property type="term" value="F:branched-chain amino acid transmembrane transporter activity"/>
    <property type="evidence" value="ECO:0007669"/>
    <property type="project" value="TreeGrafter"/>
</dbReference>
<protein>
    <submittedName>
        <fullName evidence="7">ABC transporter ATP-binding protein</fullName>
    </submittedName>
</protein>
<proteinExistence type="inferred from homology"/>
<dbReference type="InterPro" id="IPR017871">
    <property type="entry name" value="ABC_transporter-like_CS"/>
</dbReference>
<dbReference type="Gene3D" id="3.40.50.300">
    <property type="entry name" value="P-loop containing nucleotide triphosphate hydrolases"/>
    <property type="match status" value="1"/>
</dbReference>
<dbReference type="GO" id="GO:0015807">
    <property type="term" value="P:L-amino acid transport"/>
    <property type="evidence" value="ECO:0007669"/>
    <property type="project" value="TreeGrafter"/>
</dbReference>
<organism evidence="7 8">
    <name type="scientific">Zavarzinia compransoris</name>
    <dbReference type="NCBI Taxonomy" id="1264899"/>
    <lineage>
        <taxon>Bacteria</taxon>
        <taxon>Pseudomonadati</taxon>
        <taxon>Pseudomonadota</taxon>
        <taxon>Alphaproteobacteria</taxon>
        <taxon>Rhodospirillales</taxon>
        <taxon>Zavarziniaceae</taxon>
        <taxon>Zavarzinia</taxon>
    </lineage>
</organism>
<dbReference type="RefSeq" id="WP_109923338.1">
    <property type="nucleotide sequence ID" value="NZ_QGLF01000008.1"/>
</dbReference>
<dbReference type="InterPro" id="IPR003593">
    <property type="entry name" value="AAA+_ATPase"/>
</dbReference>
<reference evidence="8" key="1">
    <citation type="submission" date="2018-05" db="EMBL/GenBank/DDBJ databases">
        <title>Zavarzinia sp. HR-AS.</title>
        <authorList>
            <person name="Lee Y."/>
            <person name="Jeon C.O."/>
        </authorList>
    </citation>
    <scope>NUCLEOTIDE SEQUENCE [LARGE SCALE GENOMIC DNA]</scope>
    <source>
        <strain evidence="8">DSM 1231</strain>
    </source>
</reference>
<evidence type="ECO:0000256" key="5">
    <source>
        <dbReference type="ARBA" id="ARBA00022970"/>
    </source>
</evidence>
<dbReference type="GO" id="GO:0016887">
    <property type="term" value="F:ATP hydrolysis activity"/>
    <property type="evidence" value="ECO:0007669"/>
    <property type="project" value="InterPro"/>
</dbReference>
<evidence type="ECO:0000256" key="4">
    <source>
        <dbReference type="ARBA" id="ARBA00022840"/>
    </source>
</evidence>
<dbReference type="PANTHER" id="PTHR43820:SF4">
    <property type="entry name" value="HIGH-AFFINITY BRANCHED-CHAIN AMINO ACID TRANSPORT ATP-BINDING PROTEIN LIVF"/>
    <property type="match status" value="1"/>
</dbReference>
<dbReference type="InterPro" id="IPR052156">
    <property type="entry name" value="BCAA_Transport_ATP-bd_LivF"/>
</dbReference>
<dbReference type="AlphaFoldDB" id="A0A317DT15"/>
<dbReference type="CDD" id="cd03224">
    <property type="entry name" value="ABC_TM1139_LivF_branched"/>
    <property type="match status" value="1"/>
</dbReference>
<dbReference type="Pfam" id="PF00005">
    <property type="entry name" value="ABC_tran"/>
    <property type="match status" value="1"/>
</dbReference>
<keyword evidence="5" id="KW-0029">Amino-acid transport</keyword>
<dbReference type="SUPFAM" id="SSF52540">
    <property type="entry name" value="P-loop containing nucleoside triphosphate hydrolases"/>
    <property type="match status" value="1"/>
</dbReference>
<dbReference type="InterPro" id="IPR027417">
    <property type="entry name" value="P-loop_NTPase"/>
</dbReference>
<comment type="caution">
    <text evidence="7">The sequence shown here is derived from an EMBL/GenBank/DDBJ whole genome shotgun (WGS) entry which is preliminary data.</text>
</comment>
<feature type="domain" description="ABC transporter" evidence="6">
    <location>
        <begin position="2"/>
        <end position="234"/>
    </location>
</feature>
<comment type="similarity">
    <text evidence="1">Belongs to the ABC transporter superfamily.</text>
</comment>
<dbReference type="GO" id="GO:0005524">
    <property type="term" value="F:ATP binding"/>
    <property type="evidence" value="ECO:0007669"/>
    <property type="project" value="UniProtKB-KW"/>
</dbReference>
<keyword evidence="4 7" id="KW-0067">ATP-binding</keyword>
<dbReference type="PANTHER" id="PTHR43820">
    <property type="entry name" value="HIGH-AFFINITY BRANCHED-CHAIN AMINO ACID TRANSPORT ATP-BINDING PROTEIN LIVF"/>
    <property type="match status" value="1"/>
</dbReference>
<dbReference type="PROSITE" id="PS00211">
    <property type="entry name" value="ABC_TRANSPORTER_1"/>
    <property type="match status" value="1"/>
</dbReference>
<evidence type="ECO:0000313" key="7">
    <source>
        <dbReference type="EMBL" id="PWR17809.1"/>
    </source>
</evidence>
<keyword evidence="2" id="KW-0813">Transport</keyword>
<dbReference type="SMART" id="SM00382">
    <property type="entry name" value="AAA"/>
    <property type="match status" value="1"/>
</dbReference>
<dbReference type="InterPro" id="IPR003439">
    <property type="entry name" value="ABC_transporter-like_ATP-bd"/>
</dbReference>
<evidence type="ECO:0000259" key="6">
    <source>
        <dbReference type="PROSITE" id="PS50893"/>
    </source>
</evidence>
<dbReference type="PROSITE" id="PS50893">
    <property type="entry name" value="ABC_TRANSPORTER_2"/>
    <property type="match status" value="1"/>
</dbReference>
<dbReference type="EMBL" id="QGLF01000008">
    <property type="protein sequence ID" value="PWR17809.1"/>
    <property type="molecule type" value="Genomic_DNA"/>
</dbReference>
<evidence type="ECO:0000256" key="2">
    <source>
        <dbReference type="ARBA" id="ARBA00022448"/>
    </source>
</evidence>
<accession>A0A317DT15</accession>
<gene>
    <name evidence="7" type="ORF">DKG75_21960</name>
</gene>
<name>A0A317DT15_9PROT</name>
<evidence type="ECO:0000256" key="3">
    <source>
        <dbReference type="ARBA" id="ARBA00022741"/>
    </source>
</evidence>
<evidence type="ECO:0000256" key="1">
    <source>
        <dbReference type="ARBA" id="ARBA00005417"/>
    </source>
</evidence>
<dbReference type="OrthoDB" id="9775250at2"/>
<keyword evidence="8" id="KW-1185">Reference proteome</keyword>
<sequence>MLAIEHLVTGYGSDAIIRDVSFTIPERSITAVLGHNGAGKSSLVRALIGLIPAWSGRIVLDGTDLAPLPSARRIDAGIAVSFQDDAVFPTLSIATNLRLGAKVRWGRKAWVEERLEHILTLFPKLRERYTQVAYTLSGGERRMLSIGMALMSDPRLIVLDEPSTGLSPSMTQFVLETVGDIRDRLGKSILLVEQNVQQALALADRAVVLKTGQVTYQGSAADLASDATDLVMMF</sequence>
<evidence type="ECO:0000313" key="8">
    <source>
        <dbReference type="Proteomes" id="UP000246077"/>
    </source>
</evidence>
<keyword evidence="3" id="KW-0547">Nucleotide-binding</keyword>
<dbReference type="Proteomes" id="UP000246077">
    <property type="component" value="Unassembled WGS sequence"/>
</dbReference>